<dbReference type="GO" id="GO:0032259">
    <property type="term" value="P:methylation"/>
    <property type="evidence" value="ECO:0007669"/>
    <property type="project" value="UniProtKB-KW"/>
</dbReference>
<comment type="caution">
    <text evidence="4">The sequence shown here is derived from an EMBL/GenBank/DDBJ whole genome shotgun (WGS) entry which is preliminary data.</text>
</comment>
<dbReference type="GO" id="GO:0003676">
    <property type="term" value="F:nucleic acid binding"/>
    <property type="evidence" value="ECO:0007669"/>
    <property type="project" value="InterPro"/>
</dbReference>
<reference evidence="4 5" key="1">
    <citation type="journal article" date="2020" name="Genome Biol. Evol.">
        <title>Comparative genomics of strictly vertically transmitted, feminizing microsporidia endosymbionts of amphipod crustaceans.</title>
        <authorList>
            <person name="Cormier A."/>
            <person name="Chebbi M.A."/>
            <person name="Giraud I."/>
            <person name="Wattier R."/>
            <person name="Teixeira M."/>
            <person name="Gilbert C."/>
            <person name="Rigaud T."/>
            <person name="Cordaux R."/>
        </authorList>
    </citation>
    <scope>NUCLEOTIDE SEQUENCE [LARGE SCALE GENOMIC DNA]</scope>
    <source>
        <strain evidence="4 5">Ou3-Ou53</strain>
    </source>
</reference>
<proteinExistence type="inferred from homology"/>
<dbReference type="PANTHER" id="PTHR23290">
    <property type="entry name" value="RRNA N6-ADENOSINE-METHYLTRANSFERASE METTL5"/>
    <property type="match status" value="1"/>
</dbReference>
<evidence type="ECO:0000259" key="3">
    <source>
        <dbReference type="Pfam" id="PF05175"/>
    </source>
</evidence>
<organism evidence="4 5">
    <name type="scientific">Nosema granulosis</name>
    <dbReference type="NCBI Taxonomy" id="83296"/>
    <lineage>
        <taxon>Eukaryota</taxon>
        <taxon>Fungi</taxon>
        <taxon>Fungi incertae sedis</taxon>
        <taxon>Microsporidia</taxon>
        <taxon>Nosematidae</taxon>
        <taxon>Nosema</taxon>
    </lineage>
</organism>
<dbReference type="Pfam" id="PF05175">
    <property type="entry name" value="MTS"/>
    <property type="match status" value="1"/>
</dbReference>
<evidence type="ECO:0000313" key="5">
    <source>
        <dbReference type="Proteomes" id="UP000740883"/>
    </source>
</evidence>
<keyword evidence="4" id="KW-0489">Methyltransferase</keyword>
<dbReference type="PANTHER" id="PTHR23290:SF0">
    <property type="entry name" value="RRNA N6-ADENOSINE-METHYLTRANSFERASE METTL5"/>
    <property type="match status" value="1"/>
</dbReference>
<feature type="domain" description="Methyltransferase small" evidence="3">
    <location>
        <begin position="48"/>
        <end position="130"/>
    </location>
</feature>
<dbReference type="InterPro" id="IPR007848">
    <property type="entry name" value="Small_mtfrase_dom"/>
</dbReference>
<dbReference type="AlphaFoldDB" id="A0A9P6H0D2"/>
<sequence>MKIKNLKIELSKVKRFTNISYKLEQYMTPAELAAHAIFCIHSEYDDIEGKIVMDLCCGTGILAIGCSFFGPKYLMAVDVDKEALDVCKENLINFEVECDLIRSDFNKFSMFSDMVDTVIMNPPFGTKIKHQDVKALDKALSIAKVVYSMHKKSTRDYFLKKYPSSKVVAQMKYDLPRTYDFHKSKNKVIEVDLIRFTRT</sequence>
<dbReference type="InterPro" id="IPR029063">
    <property type="entry name" value="SAM-dependent_MTases_sf"/>
</dbReference>
<gene>
    <name evidence="4" type="primary">Mettl5</name>
    <name evidence="4" type="ORF">NGRA_0703</name>
</gene>
<dbReference type="GO" id="GO:0008757">
    <property type="term" value="F:S-adenosylmethionine-dependent methyltransferase activity"/>
    <property type="evidence" value="ECO:0007669"/>
    <property type="project" value="UniProtKB-ARBA"/>
</dbReference>
<dbReference type="SUPFAM" id="SSF53335">
    <property type="entry name" value="S-adenosyl-L-methionine-dependent methyltransferases"/>
    <property type="match status" value="1"/>
</dbReference>
<comment type="similarity">
    <text evidence="1">Belongs to the methyltransferase superfamily. PrmA family.</text>
</comment>
<dbReference type="Proteomes" id="UP000740883">
    <property type="component" value="Unassembled WGS sequence"/>
</dbReference>
<dbReference type="InterPro" id="IPR002052">
    <property type="entry name" value="DNA_methylase_N6_adenine_CS"/>
</dbReference>
<evidence type="ECO:0000256" key="2">
    <source>
        <dbReference type="ARBA" id="ARBA00041374"/>
    </source>
</evidence>
<dbReference type="Gene3D" id="3.40.50.150">
    <property type="entry name" value="Vaccinia Virus protein VP39"/>
    <property type="match status" value="1"/>
</dbReference>
<keyword evidence="5" id="KW-1185">Reference proteome</keyword>
<name>A0A9P6H0D2_9MICR</name>
<evidence type="ECO:0000313" key="4">
    <source>
        <dbReference type="EMBL" id="KAF9764263.1"/>
    </source>
</evidence>
<protein>
    <recommendedName>
        <fullName evidence="2">Methyltransferase-like protein 5</fullName>
    </recommendedName>
</protein>
<accession>A0A9P6H0D2</accession>
<keyword evidence="4" id="KW-0808">Transferase</keyword>
<dbReference type="PROSITE" id="PS00092">
    <property type="entry name" value="N6_MTASE"/>
    <property type="match status" value="1"/>
</dbReference>
<evidence type="ECO:0000256" key="1">
    <source>
        <dbReference type="ARBA" id="ARBA00009741"/>
    </source>
</evidence>
<dbReference type="OrthoDB" id="7848332at2759"/>
<dbReference type="CDD" id="cd02440">
    <property type="entry name" value="AdoMet_MTases"/>
    <property type="match status" value="1"/>
</dbReference>
<dbReference type="EMBL" id="SBJO01000030">
    <property type="protein sequence ID" value="KAF9764263.1"/>
    <property type="molecule type" value="Genomic_DNA"/>
</dbReference>
<dbReference type="InterPro" id="IPR051720">
    <property type="entry name" value="rRNA_MeTrfase/Polyamine_Synth"/>
</dbReference>